<dbReference type="PROSITE" id="PS50125">
    <property type="entry name" value="GUANYLATE_CYCLASE_2"/>
    <property type="match status" value="1"/>
</dbReference>
<name>A0A1D1VBQ0_RAMVA</name>
<dbReference type="GO" id="GO:0004016">
    <property type="term" value="F:adenylate cyclase activity"/>
    <property type="evidence" value="ECO:0007669"/>
    <property type="project" value="TreeGrafter"/>
</dbReference>
<dbReference type="STRING" id="947166.A0A1D1VBQ0"/>
<dbReference type="Pfam" id="PF07701">
    <property type="entry name" value="HNOBA"/>
    <property type="match status" value="1"/>
</dbReference>
<dbReference type="CDD" id="cd07302">
    <property type="entry name" value="CHD"/>
    <property type="match status" value="1"/>
</dbReference>
<dbReference type="GO" id="GO:0000166">
    <property type="term" value="F:nucleotide binding"/>
    <property type="evidence" value="ECO:0007669"/>
    <property type="project" value="UniProtKB-KW"/>
</dbReference>
<dbReference type="AlphaFoldDB" id="A0A1D1VBQ0"/>
<evidence type="ECO:0000256" key="3">
    <source>
        <dbReference type="ARBA" id="ARBA00022692"/>
    </source>
</evidence>
<protein>
    <recommendedName>
        <fullName evidence="2">guanylate cyclase</fullName>
        <ecNumber evidence="2">4.6.1.2</ecNumber>
    </recommendedName>
</protein>
<dbReference type="PANTHER" id="PTHR11920">
    <property type="entry name" value="GUANYLYL CYCLASE"/>
    <property type="match status" value="1"/>
</dbReference>
<evidence type="ECO:0000256" key="10">
    <source>
        <dbReference type="ARBA" id="ARBA00023293"/>
    </source>
</evidence>
<evidence type="ECO:0000256" key="1">
    <source>
        <dbReference type="ARBA" id="ARBA00004479"/>
    </source>
</evidence>
<dbReference type="OrthoDB" id="60033at2759"/>
<dbReference type="Proteomes" id="UP000186922">
    <property type="component" value="Unassembled WGS sequence"/>
</dbReference>
<dbReference type="GO" id="GO:0004383">
    <property type="term" value="F:guanylate cyclase activity"/>
    <property type="evidence" value="ECO:0007669"/>
    <property type="project" value="UniProtKB-EC"/>
</dbReference>
<keyword evidence="7 11" id="KW-0472">Membrane</keyword>
<evidence type="ECO:0000313" key="13">
    <source>
        <dbReference type="EMBL" id="GAU95928.1"/>
    </source>
</evidence>
<keyword evidence="5" id="KW-0547">Nucleotide-binding</keyword>
<dbReference type="GO" id="GO:0001653">
    <property type="term" value="F:peptide receptor activity"/>
    <property type="evidence" value="ECO:0007669"/>
    <property type="project" value="TreeGrafter"/>
</dbReference>
<keyword evidence="10" id="KW-0141">cGMP biosynthesis</keyword>
<evidence type="ECO:0000256" key="7">
    <source>
        <dbReference type="ARBA" id="ARBA00023136"/>
    </source>
</evidence>
<dbReference type="InterPro" id="IPR029787">
    <property type="entry name" value="Nucleotide_cyclase"/>
</dbReference>
<evidence type="ECO:0000256" key="5">
    <source>
        <dbReference type="ARBA" id="ARBA00022741"/>
    </source>
</evidence>
<evidence type="ECO:0000256" key="6">
    <source>
        <dbReference type="ARBA" id="ARBA00022989"/>
    </source>
</evidence>
<comment type="subcellular location">
    <subcellularLocation>
        <location evidence="1">Membrane</location>
        <topology evidence="1">Single-pass type I membrane protein</topology>
    </subcellularLocation>
</comment>
<dbReference type="SMART" id="SM00044">
    <property type="entry name" value="CYCc"/>
    <property type="match status" value="1"/>
</dbReference>
<dbReference type="SUPFAM" id="SSF55073">
    <property type="entry name" value="Nucleotide cyclase"/>
    <property type="match status" value="1"/>
</dbReference>
<reference evidence="13 14" key="1">
    <citation type="journal article" date="2016" name="Nat. Commun.">
        <title>Extremotolerant tardigrade genome and improved radiotolerance of human cultured cells by tardigrade-unique protein.</title>
        <authorList>
            <person name="Hashimoto T."/>
            <person name="Horikawa D.D."/>
            <person name="Saito Y."/>
            <person name="Kuwahara H."/>
            <person name="Kozuka-Hata H."/>
            <person name="Shin-I T."/>
            <person name="Minakuchi Y."/>
            <person name="Ohishi K."/>
            <person name="Motoyama A."/>
            <person name="Aizu T."/>
            <person name="Enomoto A."/>
            <person name="Kondo K."/>
            <person name="Tanaka S."/>
            <person name="Hara Y."/>
            <person name="Koshikawa S."/>
            <person name="Sagara H."/>
            <person name="Miura T."/>
            <person name="Yokobori S."/>
            <person name="Miyagawa K."/>
            <person name="Suzuki Y."/>
            <person name="Kubo T."/>
            <person name="Oyama M."/>
            <person name="Kohara Y."/>
            <person name="Fujiyama A."/>
            <person name="Arakawa K."/>
            <person name="Katayama T."/>
            <person name="Toyoda A."/>
            <person name="Kunieda T."/>
        </authorList>
    </citation>
    <scope>NUCLEOTIDE SEQUENCE [LARGE SCALE GENOMIC DNA]</scope>
    <source>
        <strain evidence="13 14">YOKOZUNA-1</strain>
    </source>
</reference>
<evidence type="ECO:0000313" key="14">
    <source>
        <dbReference type="Proteomes" id="UP000186922"/>
    </source>
</evidence>
<dbReference type="InterPro" id="IPR011645">
    <property type="entry name" value="HNOB_dom_associated"/>
</dbReference>
<keyword evidence="14" id="KW-1185">Reference proteome</keyword>
<feature type="transmembrane region" description="Helical" evidence="11">
    <location>
        <begin position="208"/>
        <end position="229"/>
    </location>
</feature>
<proteinExistence type="predicted"/>
<evidence type="ECO:0000256" key="8">
    <source>
        <dbReference type="ARBA" id="ARBA00023180"/>
    </source>
</evidence>
<dbReference type="Gene3D" id="6.10.250.780">
    <property type="match status" value="1"/>
</dbReference>
<keyword evidence="8" id="KW-0325">Glycoprotein</keyword>
<accession>A0A1D1VBQ0</accession>
<keyword evidence="6 11" id="KW-1133">Transmembrane helix</keyword>
<evidence type="ECO:0000256" key="9">
    <source>
        <dbReference type="ARBA" id="ARBA00023239"/>
    </source>
</evidence>
<dbReference type="Gene3D" id="3.30.70.1230">
    <property type="entry name" value="Nucleotide cyclase"/>
    <property type="match status" value="1"/>
</dbReference>
<evidence type="ECO:0000256" key="4">
    <source>
        <dbReference type="ARBA" id="ARBA00022729"/>
    </source>
</evidence>
<dbReference type="PANTHER" id="PTHR11920:SF501">
    <property type="entry name" value="GUANYLATE CYCLASE 32E"/>
    <property type="match status" value="1"/>
</dbReference>
<comment type="caution">
    <text evidence="13">The sequence shown here is derived from an EMBL/GenBank/DDBJ whole genome shotgun (WGS) entry which is preliminary data.</text>
</comment>
<evidence type="ECO:0000259" key="12">
    <source>
        <dbReference type="PROSITE" id="PS50125"/>
    </source>
</evidence>
<dbReference type="InterPro" id="IPR001054">
    <property type="entry name" value="A/G_cyclase"/>
</dbReference>
<evidence type="ECO:0000256" key="2">
    <source>
        <dbReference type="ARBA" id="ARBA00012202"/>
    </source>
</evidence>
<feature type="domain" description="Guanylate cyclase" evidence="12">
    <location>
        <begin position="290"/>
        <end position="338"/>
    </location>
</feature>
<dbReference type="GO" id="GO:0007168">
    <property type="term" value="P:receptor guanylyl cyclase signaling pathway"/>
    <property type="evidence" value="ECO:0007669"/>
    <property type="project" value="TreeGrafter"/>
</dbReference>
<dbReference type="EMBL" id="BDGG01000003">
    <property type="protein sequence ID" value="GAU95928.1"/>
    <property type="molecule type" value="Genomic_DNA"/>
</dbReference>
<dbReference type="InterPro" id="IPR050401">
    <property type="entry name" value="Cyclic_nucleotide_synthase"/>
</dbReference>
<evidence type="ECO:0000256" key="11">
    <source>
        <dbReference type="SAM" id="Phobius"/>
    </source>
</evidence>
<dbReference type="EC" id="4.6.1.2" evidence="2"/>
<sequence>MRKYMTRQNDLLRLPCPSPISWMTKYYHIPEVFNFVLVGQYSGSNPSSSEGLQRALGGNYYARGYHTSEEQLWFNGKSPTEIPNLTEAEVQARVLLDAAFLHSARTKDLYQSLLDHYSEPVIDIRKSAKLFRNVRSVDNSSLIVDRGNGTDLTNGKNNVTDQAKAQSWFANMTVLMDDVIGPTELDLTTFILLHLDEQAAAARHDFNLAIAILIFIIVVCPLLCTWYVYSVSKMAQLIGNYAEHVGQQTVELNFEKKRTERLLYQMLPPSVADALKKNRQVEAEYYDSVTIYFSDVVDFTKLSASCSSTQVIEFLNSLYTEFDSIIDRFDVYKVETIGMLTFF</sequence>
<keyword evidence="4" id="KW-0732">Signal</keyword>
<organism evidence="13 14">
    <name type="scientific">Ramazzottius varieornatus</name>
    <name type="common">Water bear</name>
    <name type="synonym">Tardigrade</name>
    <dbReference type="NCBI Taxonomy" id="947166"/>
    <lineage>
        <taxon>Eukaryota</taxon>
        <taxon>Metazoa</taxon>
        <taxon>Ecdysozoa</taxon>
        <taxon>Tardigrada</taxon>
        <taxon>Eutardigrada</taxon>
        <taxon>Parachela</taxon>
        <taxon>Hypsibioidea</taxon>
        <taxon>Ramazzottiidae</taxon>
        <taxon>Ramazzottius</taxon>
    </lineage>
</organism>
<keyword evidence="9" id="KW-0456">Lyase</keyword>
<dbReference type="GO" id="GO:0005886">
    <property type="term" value="C:plasma membrane"/>
    <property type="evidence" value="ECO:0007669"/>
    <property type="project" value="TreeGrafter"/>
</dbReference>
<gene>
    <name evidence="13" type="primary">RvY_07449</name>
    <name evidence="13" type="synonym">RvY_07449.2</name>
    <name evidence="13" type="ORF">RvY_07449-2</name>
</gene>
<keyword evidence="3 11" id="KW-0812">Transmembrane</keyword>
<dbReference type="Pfam" id="PF00211">
    <property type="entry name" value="Guanylate_cyc"/>
    <property type="match status" value="1"/>
</dbReference>
<dbReference type="GO" id="GO:0035556">
    <property type="term" value="P:intracellular signal transduction"/>
    <property type="evidence" value="ECO:0007669"/>
    <property type="project" value="InterPro"/>
</dbReference>